<feature type="domain" description="BHLH" evidence="5">
    <location>
        <begin position="163"/>
        <end position="212"/>
    </location>
</feature>
<evidence type="ECO:0000256" key="3">
    <source>
        <dbReference type="ARBA" id="ARBA00023163"/>
    </source>
</evidence>
<dbReference type="GO" id="GO:0046983">
    <property type="term" value="F:protein dimerization activity"/>
    <property type="evidence" value="ECO:0007669"/>
    <property type="project" value="InterPro"/>
</dbReference>
<dbReference type="InterPro" id="IPR011598">
    <property type="entry name" value="bHLH_dom"/>
</dbReference>
<dbReference type="PROSITE" id="PS50888">
    <property type="entry name" value="BHLH"/>
    <property type="match status" value="1"/>
</dbReference>
<evidence type="ECO:0000256" key="4">
    <source>
        <dbReference type="SAM" id="MobiDB-lite"/>
    </source>
</evidence>
<dbReference type="PANTHER" id="PTHR36066:SF11">
    <property type="entry name" value="TRANSCRIPTION FACTOR BHLH144"/>
    <property type="match status" value="1"/>
</dbReference>
<dbReference type="SUPFAM" id="SSF47459">
    <property type="entry name" value="HLH, helix-loop-helix DNA-binding domain"/>
    <property type="match status" value="1"/>
</dbReference>
<organism evidence="6">
    <name type="scientific">Dracaena cambodiana</name>
    <dbReference type="NCBI Taxonomy" id="580341"/>
    <lineage>
        <taxon>Eukaryota</taxon>
        <taxon>Viridiplantae</taxon>
        <taxon>Streptophyta</taxon>
        <taxon>Embryophyta</taxon>
        <taxon>Tracheophyta</taxon>
        <taxon>Spermatophyta</taxon>
        <taxon>Magnoliopsida</taxon>
        <taxon>Liliopsida</taxon>
        <taxon>Asparagales</taxon>
        <taxon>Asparagaceae</taxon>
        <taxon>Nolinoideae</taxon>
        <taxon>Dracaena</taxon>
    </lineage>
</organism>
<dbReference type="Pfam" id="PF23173">
    <property type="entry name" value="bHLH_SAC51"/>
    <property type="match status" value="1"/>
</dbReference>
<evidence type="ECO:0000313" key="6">
    <source>
        <dbReference type="EMBL" id="QOJ43672.1"/>
    </source>
</evidence>
<proteinExistence type="evidence at transcript level"/>
<dbReference type="Gene3D" id="4.10.280.10">
    <property type="entry name" value="Helix-loop-helix DNA-binding domain"/>
    <property type="match status" value="1"/>
</dbReference>
<feature type="region of interest" description="Disordered" evidence="4">
    <location>
        <begin position="108"/>
        <end position="133"/>
    </location>
</feature>
<comment type="similarity">
    <text evidence="1">Belongs to the bHLH protein family.</text>
</comment>
<evidence type="ECO:0000256" key="1">
    <source>
        <dbReference type="ARBA" id="ARBA00005510"/>
    </source>
</evidence>
<keyword evidence="2" id="KW-0805">Transcription regulation</keyword>
<sequence length="226" mass="24926">MQRDSIFFDGKLSLDDAYGVGVNIHSTSLGDRYTCGSTVAPPAFGAALEGTKMSSLPSPLNEVEFRPTETCPKNFVIFDQTEKKSWVMFNPALADNFNYNSNLDCHTSRASGDAQGTETNDEDNQVSYSPNENSEDINALLSSEEDDKEDQCTAEVMMSTSSHKSFASSSRSGRKRERMRKMVKVLRGIIPGGEVMDTVAVLDETVNYLKSLHLEAKKLGIHSFKD</sequence>
<feature type="compositionally biased region" description="Polar residues" evidence="4">
    <location>
        <begin position="108"/>
        <end position="118"/>
    </location>
</feature>
<name>A0A7M3UQG9_9ASPA</name>
<accession>A0A7M3UQG9</accession>
<gene>
    <name evidence="6" type="primary">bHLH11</name>
</gene>
<dbReference type="InterPro" id="IPR036638">
    <property type="entry name" value="HLH_DNA-bd_sf"/>
</dbReference>
<protein>
    <submittedName>
        <fullName evidence="6">BHLH transcription factor</fullName>
    </submittedName>
</protein>
<dbReference type="AlphaFoldDB" id="A0A7M3UQG9"/>
<feature type="compositionally biased region" description="Low complexity" evidence="4">
    <location>
        <begin position="159"/>
        <end position="171"/>
    </location>
</feature>
<dbReference type="PANTHER" id="PTHR36066">
    <property type="entry name" value="TRANSCRIPTION FACTOR BHLH145"/>
    <property type="match status" value="1"/>
</dbReference>
<evidence type="ECO:0000256" key="2">
    <source>
        <dbReference type="ARBA" id="ARBA00023015"/>
    </source>
</evidence>
<keyword evidence="3" id="KW-0804">Transcription</keyword>
<reference evidence="6" key="1">
    <citation type="submission" date="2019-12" db="EMBL/GenBank/DDBJ databases">
        <title>Identification of the bHLH gene family in Dracaena cambodiana reveals candidate genes involved in flavonoid biosynthesis.</title>
        <authorList>
            <person name="Zhu J."/>
            <person name="Peng S."/>
        </authorList>
    </citation>
    <scope>NUCLEOTIDE SEQUENCE</scope>
</reference>
<dbReference type="InterPro" id="IPR037546">
    <property type="entry name" value="SAC51-like"/>
</dbReference>
<evidence type="ECO:0000259" key="5">
    <source>
        <dbReference type="PROSITE" id="PS50888"/>
    </source>
</evidence>
<dbReference type="EMBL" id="MN883619">
    <property type="protein sequence ID" value="QOJ43672.1"/>
    <property type="molecule type" value="mRNA"/>
</dbReference>
<feature type="region of interest" description="Disordered" evidence="4">
    <location>
        <begin position="157"/>
        <end position="178"/>
    </location>
</feature>